<sequence>MNHNSFSFHTLFSNSSPFDKAHEMPESQPDTNEYDDDAGVTSPSAETDSTESSFDSDVPELRETVRRIVRGGIADDIEEDDDDDDDEYLDDGQPPDSPGLFTLPLNIPSDIVSGSPPHRRLTNPVTFDSLTDIIPMVSLEASEEFLRTDRPTRSPRQPCHQLSPLEEQITSIVRARIRRIENLSADGIRYALAELFRGNHIDDTLRLAEFFDLSVERQGCRCHVAEREAVDEEFVLLRDQRSYRDDLYNKIQGILDSKLREKINEITQQRKPWGKIRRDLYDFGTFERPSVNPVMRIVNKLARIDEDLRQVQALLPIELRDKAPGIEYNAIEQVQDWERRFKGWFFKFDKCFQEMGKKNAIQEKTLVAYYAAKKNDKWISFAFGLYVDQVPLSSLTKAWIAAFEFAAFMLKNARYRRAILTNFAQFHKFGRSDEAIECCEELQDLYEEMWDKFKDTSKLSDNGVNEDAQKAILEEFFEKELGVQVRPGPTLNEI</sequence>
<keyword evidence="3" id="KW-1185">Reference proteome</keyword>
<comment type="caution">
    <text evidence="2">The sequence shown here is derived from an EMBL/GenBank/DDBJ whole genome shotgun (WGS) entry which is preliminary data.</text>
</comment>
<reference evidence="2" key="1">
    <citation type="journal article" date="2020" name="Stud. Mycol.">
        <title>101 Dothideomycetes genomes: a test case for predicting lifestyles and emergence of pathogens.</title>
        <authorList>
            <person name="Haridas S."/>
            <person name="Albert R."/>
            <person name="Binder M."/>
            <person name="Bloem J."/>
            <person name="Labutti K."/>
            <person name="Salamov A."/>
            <person name="Andreopoulos B."/>
            <person name="Baker S."/>
            <person name="Barry K."/>
            <person name="Bills G."/>
            <person name="Bluhm B."/>
            <person name="Cannon C."/>
            <person name="Castanera R."/>
            <person name="Culley D."/>
            <person name="Daum C."/>
            <person name="Ezra D."/>
            <person name="Gonzalez J."/>
            <person name="Henrissat B."/>
            <person name="Kuo A."/>
            <person name="Liang C."/>
            <person name="Lipzen A."/>
            <person name="Lutzoni F."/>
            <person name="Magnuson J."/>
            <person name="Mondo S."/>
            <person name="Nolan M."/>
            <person name="Ohm R."/>
            <person name="Pangilinan J."/>
            <person name="Park H.-J."/>
            <person name="Ramirez L."/>
            <person name="Alfaro M."/>
            <person name="Sun H."/>
            <person name="Tritt A."/>
            <person name="Yoshinaga Y."/>
            <person name="Zwiers L.-H."/>
            <person name="Turgeon B."/>
            <person name="Goodwin S."/>
            <person name="Spatafora J."/>
            <person name="Crous P."/>
            <person name="Grigoriev I."/>
        </authorList>
    </citation>
    <scope>NUCLEOTIDE SEQUENCE</scope>
    <source>
        <strain evidence="2">CBS 101060</strain>
    </source>
</reference>
<feature type="compositionally biased region" description="Polar residues" evidence="1">
    <location>
        <begin position="1"/>
        <end position="17"/>
    </location>
</feature>
<accession>A0A9P4SIV7</accession>
<feature type="compositionally biased region" description="Acidic residues" evidence="1">
    <location>
        <begin position="75"/>
        <end position="90"/>
    </location>
</feature>
<feature type="compositionally biased region" description="Low complexity" evidence="1">
    <location>
        <begin position="44"/>
        <end position="56"/>
    </location>
</feature>
<dbReference type="Proteomes" id="UP000799429">
    <property type="component" value="Unassembled WGS sequence"/>
</dbReference>
<gene>
    <name evidence="2" type="ORF">M501DRAFT_57460</name>
</gene>
<evidence type="ECO:0000313" key="3">
    <source>
        <dbReference type="Proteomes" id="UP000799429"/>
    </source>
</evidence>
<evidence type="ECO:0000313" key="2">
    <source>
        <dbReference type="EMBL" id="KAF2843094.1"/>
    </source>
</evidence>
<organism evidence="2 3">
    <name type="scientific">Patellaria atrata CBS 101060</name>
    <dbReference type="NCBI Taxonomy" id="1346257"/>
    <lineage>
        <taxon>Eukaryota</taxon>
        <taxon>Fungi</taxon>
        <taxon>Dikarya</taxon>
        <taxon>Ascomycota</taxon>
        <taxon>Pezizomycotina</taxon>
        <taxon>Dothideomycetes</taxon>
        <taxon>Dothideomycetes incertae sedis</taxon>
        <taxon>Patellariales</taxon>
        <taxon>Patellariaceae</taxon>
        <taxon>Patellaria</taxon>
    </lineage>
</organism>
<protein>
    <submittedName>
        <fullName evidence="2">Uncharacterized protein</fullName>
    </submittedName>
</protein>
<name>A0A9P4SIV7_9PEZI</name>
<dbReference type="EMBL" id="MU006089">
    <property type="protein sequence ID" value="KAF2843094.1"/>
    <property type="molecule type" value="Genomic_DNA"/>
</dbReference>
<feature type="region of interest" description="Disordered" evidence="1">
    <location>
        <begin position="1"/>
        <end position="101"/>
    </location>
</feature>
<evidence type="ECO:0000256" key="1">
    <source>
        <dbReference type="SAM" id="MobiDB-lite"/>
    </source>
</evidence>
<dbReference type="AlphaFoldDB" id="A0A9P4SIV7"/>
<proteinExistence type="predicted"/>